<dbReference type="RefSeq" id="WP_006720770.1">
    <property type="nucleotide sequence ID" value="NZ_CP085935.1"/>
</dbReference>
<dbReference type="AlphaFoldDB" id="B6GAL7"/>
<dbReference type="OrthoDB" id="9553752at2"/>
<dbReference type="Proteomes" id="UP000003560">
    <property type="component" value="Unassembled WGS sequence"/>
</dbReference>
<reference evidence="1 2" key="1">
    <citation type="submission" date="2008-10" db="EMBL/GenBank/DDBJ databases">
        <title>Draft genome sequence of Collinsella stercoris (DSM 13279).</title>
        <authorList>
            <person name="Sudarsanam P."/>
            <person name="Ley R."/>
            <person name="Guruge J."/>
            <person name="Turnbaugh P.J."/>
            <person name="Mahowald M."/>
            <person name="Liep D."/>
            <person name="Gordon J."/>
        </authorList>
    </citation>
    <scope>NUCLEOTIDE SEQUENCE [LARGE SCALE GENOMIC DNA]</scope>
    <source>
        <strain evidence="1 2">DSM 13279</strain>
    </source>
</reference>
<proteinExistence type="predicted"/>
<name>B6GAL7_9ACTN</name>
<reference evidence="1 2" key="2">
    <citation type="submission" date="2008-10" db="EMBL/GenBank/DDBJ databases">
        <authorList>
            <person name="Fulton L."/>
            <person name="Clifton S."/>
            <person name="Fulton B."/>
            <person name="Xu J."/>
            <person name="Minx P."/>
            <person name="Pepin K.H."/>
            <person name="Johnson M."/>
            <person name="Thiruvilangam P."/>
            <person name="Bhonagiri V."/>
            <person name="Nash W.E."/>
            <person name="Mardis E.R."/>
            <person name="Wilson R.K."/>
        </authorList>
    </citation>
    <scope>NUCLEOTIDE SEQUENCE [LARGE SCALE GENOMIC DNA]</scope>
    <source>
        <strain evidence="1 2">DSM 13279</strain>
    </source>
</reference>
<dbReference type="EMBL" id="ABXJ01000062">
    <property type="protein sequence ID" value="EEA90690.1"/>
    <property type="molecule type" value="Genomic_DNA"/>
</dbReference>
<evidence type="ECO:0000313" key="1">
    <source>
        <dbReference type="EMBL" id="EEA90690.1"/>
    </source>
</evidence>
<keyword evidence="2" id="KW-1185">Reference proteome</keyword>
<comment type="caution">
    <text evidence="1">The sequence shown here is derived from an EMBL/GenBank/DDBJ whole genome shotgun (WGS) entry which is preliminary data.</text>
</comment>
<protein>
    <submittedName>
        <fullName evidence="1">Uncharacterized protein</fullName>
    </submittedName>
</protein>
<accession>B6GAL7</accession>
<evidence type="ECO:0000313" key="2">
    <source>
        <dbReference type="Proteomes" id="UP000003560"/>
    </source>
</evidence>
<dbReference type="GeneID" id="98001928"/>
<organism evidence="1 2">
    <name type="scientific">Collinsella stercoris DSM 13279</name>
    <dbReference type="NCBI Taxonomy" id="445975"/>
    <lineage>
        <taxon>Bacteria</taxon>
        <taxon>Bacillati</taxon>
        <taxon>Actinomycetota</taxon>
        <taxon>Coriobacteriia</taxon>
        <taxon>Coriobacteriales</taxon>
        <taxon>Coriobacteriaceae</taxon>
        <taxon>Collinsella</taxon>
    </lineage>
</organism>
<sequence>MALDITAKITCDMCGRTEERPLRESMRHGRLSSDAPSLVREFPHWQLLGRDGQPVTDDRVANGRILCEGCARRYRETLERQRREVDELFS</sequence>
<gene>
    <name evidence="1" type="ORF">COLSTE_01117</name>
</gene>
<dbReference type="HOGENOM" id="CLU_2435759_0_0_11"/>
<dbReference type="STRING" id="445975.COLSTE_01117"/>